<dbReference type="Proteomes" id="UP000887560">
    <property type="component" value="Unplaced"/>
</dbReference>
<reference evidence="4" key="1">
    <citation type="submission" date="2022-11" db="UniProtKB">
        <authorList>
            <consortium name="WormBaseParasite"/>
        </authorList>
    </citation>
    <scope>IDENTIFICATION</scope>
</reference>
<organism evidence="3 4">
    <name type="scientific">Meloidogyne floridensis</name>
    <dbReference type="NCBI Taxonomy" id="298350"/>
    <lineage>
        <taxon>Eukaryota</taxon>
        <taxon>Metazoa</taxon>
        <taxon>Ecdysozoa</taxon>
        <taxon>Nematoda</taxon>
        <taxon>Chromadorea</taxon>
        <taxon>Rhabditida</taxon>
        <taxon>Tylenchina</taxon>
        <taxon>Tylenchomorpha</taxon>
        <taxon>Tylenchoidea</taxon>
        <taxon>Meloidogynidae</taxon>
        <taxon>Meloidogyninae</taxon>
        <taxon>Meloidogyne</taxon>
    </lineage>
</organism>
<keyword evidence="2" id="KW-0732">Signal</keyword>
<evidence type="ECO:0000313" key="3">
    <source>
        <dbReference type="Proteomes" id="UP000887560"/>
    </source>
</evidence>
<name>A0A915PEX6_9BILA</name>
<proteinExistence type="predicted"/>
<evidence type="ECO:0000256" key="1">
    <source>
        <dbReference type="SAM" id="MobiDB-lite"/>
    </source>
</evidence>
<sequence>MKKIIFLIIFLQKISIFALPNPLQLPNSIKNFLCEIFQEIKFCYNPLNDDVTFEILEKKYKFIFEADESERISINRVTDQINILSNFYMMEILFKRYPEYKNSNIMKSIFYMTGYYKTFNYCYCFTLLLRQSYNHHIHKNMERETPIECSFSTYSKSVQFALDNKELIEEATFIVFIYYFLRKRPSFQEYIRSLNSEKLLARIGGVFGKAKAYNVHLYFPGLLIPKYECQDLLYSSMYKHYFITESIVEKWHMKMAIDNYLIKDWIDEYKKNKKESEIDSIDKFWNKKFENFWNKDIMNGNIEDVTYEKELIEEVYLNTKNHALEKLKNPTYLHIAMVEFTNKLKQNTKKKGGKYKKETPIAINHKMHLQKLISLVVDLDYSLEEVILEQIKQNILAILEYNHRDSDKVNFLTNIRGEQFNTILDGKINEKTNQNINKLKDLIKKAFEGSDNDKDKEKLKEENIEKSLKINKGITINENANIEASKEISLKEKGNISLKGKEKLNENKIIQIKPDEKEISSSSKKYDEDFDKNINLQTEIKESKGAKKGVRKMMIRSSQPKFEGKRYSKHIKELQEKQGLKEEK</sequence>
<keyword evidence="3" id="KW-1185">Reference proteome</keyword>
<feature type="chain" id="PRO_5037251996" evidence="2">
    <location>
        <begin position="19"/>
        <end position="584"/>
    </location>
</feature>
<protein>
    <submittedName>
        <fullName evidence="4">Uncharacterized protein</fullName>
    </submittedName>
</protein>
<feature type="compositionally biased region" description="Basic and acidic residues" evidence="1">
    <location>
        <begin position="562"/>
        <end position="584"/>
    </location>
</feature>
<evidence type="ECO:0000313" key="4">
    <source>
        <dbReference type="WBParaSite" id="scf7180000425101.g14358"/>
    </source>
</evidence>
<dbReference type="WBParaSite" id="scf7180000425101.g14358">
    <property type="protein sequence ID" value="scf7180000425101.g14358"/>
    <property type="gene ID" value="scf7180000425101.g14358"/>
</dbReference>
<accession>A0A915PEX6</accession>
<feature type="region of interest" description="Disordered" evidence="1">
    <location>
        <begin position="539"/>
        <end position="584"/>
    </location>
</feature>
<evidence type="ECO:0000256" key="2">
    <source>
        <dbReference type="SAM" id="SignalP"/>
    </source>
</evidence>
<dbReference type="AlphaFoldDB" id="A0A915PEX6"/>
<feature type="signal peptide" evidence="2">
    <location>
        <begin position="1"/>
        <end position="18"/>
    </location>
</feature>